<dbReference type="InterPro" id="IPR011129">
    <property type="entry name" value="CSD"/>
</dbReference>
<dbReference type="SMART" id="SM00357">
    <property type="entry name" value="CSP"/>
    <property type="match status" value="1"/>
</dbReference>
<dbReference type="PROSITE" id="PS51857">
    <property type="entry name" value="CSD_2"/>
    <property type="match status" value="1"/>
</dbReference>
<keyword evidence="4" id="KW-1185">Reference proteome</keyword>
<feature type="domain" description="CSD" evidence="2">
    <location>
        <begin position="439"/>
        <end position="503"/>
    </location>
</feature>
<dbReference type="Pfam" id="PF00313">
    <property type="entry name" value="CSD"/>
    <property type="match status" value="1"/>
</dbReference>
<dbReference type="InterPro" id="IPR002059">
    <property type="entry name" value="CSP_DNA-bd"/>
</dbReference>
<evidence type="ECO:0000313" key="4">
    <source>
        <dbReference type="Proteomes" id="UP001183176"/>
    </source>
</evidence>
<dbReference type="PROSITE" id="PS50005">
    <property type="entry name" value="TPR"/>
    <property type="match status" value="1"/>
</dbReference>
<name>A0ABU2JH71_9ACTN</name>
<organism evidence="3 4">
    <name type="scientific">Jatrophihabitans lederbergiae</name>
    <dbReference type="NCBI Taxonomy" id="3075547"/>
    <lineage>
        <taxon>Bacteria</taxon>
        <taxon>Bacillati</taxon>
        <taxon>Actinomycetota</taxon>
        <taxon>Actinomycetes</taxon>
        <taxon>Jatrophihabitantales</taxon>
        <taxon>Jatrophihabitantaceae</taxon>
        <taxon>Jatrophihabitans</taxon>
    </lineage>
</organism>
<dbReference type="CDD" id="cd04458">
    <property type="entry name" value="CSP_CDS"/>
    <property type="match status" value="1"/>
</dbReference>
<dbReference type="Gene3D" id="1.25.40.10">
    <property type="entry name" value="Tetratricopeptide repeat domain"/>
    <property type="match status" value="1"/>
</dbReference>
<reference evidence="4" key="1">
    <citation type="submission" date="2023-07" db="EMBL/GenBank/DDBJ databases">
        <title>30 novel species of actinomycetes from the DSMZ collection.</title>
        <authorList>
            <person name="Nouioui I."/>
        </authorList>
    </citation>
    <scope>NUCLEOTIDE SEQUENCE [LARGE SCALE GENOMIC DNA]</scope>
    <source>
        <strain evidence="4">DSM 44399</strain>
    </source>
</reference>
<comment type="caution">
    <text evidence="3">The sequence shown here is derived from an EMBL/GenBank/DDBJ whole genome shotgun (WGS) entry which is preliminary data.</text>
</comment>
<feature type="non-terminal residue" evidence="3">
    <location>
        <position position="1"/>
    </location>
</feature>
<dbReference type="RefSeq" id="WP_311425216.1">
    <property type="nucleotide sequence ID" value="NZ_JAVREH010000068.1"/>
</dbReference>
<dbReference type="InterPro" id="IPR011990">
    <property type="entry name" value="TPR-like_helical_dom_sf"/>
</dbReference>
<keyword evidence="1" id="KW-0802">TPR repeat</keyword>
<dbReference type="SUPFAM" id="SSF48452">
    <property type="entry name" value="TPR-like"/>
    <property type="match status" value="1"/>
</dbReference>
<dbReference type="InterPro" id="IPR012340">
    <property type="entry name" value="NA-bd_OB-fold"/>
</dbReference>
<evidence type="ECO:0000259" key="2">
    <source>
        <dbReference type="PROSITE" id="PS51857"/>
    </source>
</evidence>
<evidence type="ECO:0000256" key="1">
    <source>
        <dbReference type="PROSITE-ProRule" id="PRU00339"/>
    </source>
</evidence>
<dbReference type="Proteomes" id="UP001183176">
    <property type="component" value="Unassembled WGS sequence"/>
</dbReference>
<sequence>DGVRVQRVNSARSSAGICTATVNDIHHATARYSYFIHATLAALSVVQRPLTADELVVLLDTRIDNVNLGMQELMRGSLIRRDATLSAGDLAQHIRLTETASEFLAKKIKHDPALVRRISKRDQDFRQIEERRAAEAEARSLAPVVIHARGPQDTATAQLLRQAMLYSAEGNHDSAFELVERARNLNPDFFEVDRVDAFIRSSRGELAPATSLYTTAHGKAHNEEKAVVAHFFAGHLARRVRDVTSAIGYAREAHNILSGPETALGLGNYLVWSRQFGEGITLIESATQNSQGKVRLIALSSLAEAYRRWAEHAGEQEHNPVVQFDRARQGLKISLAAIEAGIADTRLRETACECALLGIYATLDGARASLPIAGLGEWFDSLAESVVRLYGTSHWAALSTASRRAGSASGALAGAKRLADRVNQLDPIGEGGPVRASNTLVGEITVLKPNFGFIRHPAHPKNLFFHQDDVAPEISFRELREGDLVQFVIRESDRGARATAVWRVR</sequence>
<accession>A0ABU2JH71</accession>
<dbReference type="SUPFAM" id="SSF50249">
    <property type="entry name" value="Nucleic acid-binding proteins"/>
    <property type="match status" value="1"/>
</dbReference>
<dbReference type="Gene3D" id="2.40.50.140">
    <property type="entry name" value="Nucleic acid-binding proteins"/>
    <property type="match status" value="1"/>
</dbReference>
<dbReference type="EMBL" id="JAVREH010000068">
    <property type="protein sequence ID" value="MDT0264073.1"/>
    <property type="molecule type" value="Genomic_DNA"/>
</dbReference>
<proteinExistence type="predicted"/>
<dbReference type="InterPro" id="IPR019734">
    <property type="entry name" value="TPR_rpt"/>
</dbReference>
<feature type="repeat" description="TPR" evidence="1">
    <location>
        <begin position="156"/>
        <end position="189"/>
    </location>
</feature>
<evidence type="ECO:0000313" key="3">
    <source>
        <dbReference type="EMBL" id="MDT0264073.1"/>
    </source>
</evidence>
<gene>
    <name evidence="3" type="ORF">RM423_22120</name>
</gene>
<protein>
    <submittedName>
        <fullName evidence="3">Cold shock domain-containing protein</fullName>
    </submittedName>
</protein>